<dbReference type="AlphaFoldDB" id="A0A5C6M2E6"/>
<dbReference type="EMBL" id="SRHE01000451">
    <property type="protein sequence ID" value="TWW08926.1"/>
    <property type="molecule type" value="Genomic_DNA"/>
</dbReference>
<comment type="caution">
    <text evidence="1">The sequence shown here is derived from an EMBL/GenBank/DDBJ whole genome shotgun (WGS) entry which is preliminary data.</text>
</comment>
<evidence type="ECO:0000313" key="2">
    <source>
        <dbReference type="Proteomes" id="UP000321083"/>
    </source>
</evidence>
<sequence>EIRKREGLGPDATIDPGTKKSVNYTYFDADNCDASDIESFIDLARTAEEVNAEINSQGLPVPPDTYTRVQLKLCNETTDTESFKAQKFQADGMTEASEVTGSGCGVMSTLSTNIVVEAGDSARVQLAYDISKFVEKTVWPTVATLPDPAENSNCYLDEPALTYYCSKLGADSIEPSLLPLE</sequence>
<organism evidence="1 2">
    <name type="scientific">Planctomyces bekefii</name>
    <dbReference type="NCBI Taxonomy" id="1653850"/>
    <lineage>
        <taxon>Bacteria</taxon>
        <taxon>Pseudomonadati</taxon>
        <taxon>Planctomycetota</taxon>
        <taxon>Planctomycetia</taxon>
        <taxon>Planctomycetales</taxon>
        <taxon>Planctomycetaceae</taxon>
        <taxon>Planctomyces</taxon>
    </lineage>
</organism>
<name>A0A5C6M2E6_9PLAN</name>
<feature type="non-terminal residue" evidence="1">
    <location>
        <position position="1"/>
    </location>
</feature>
<dbReference type="Proteomes" id="UP000321083">
    <property type="component" value="Unassembled WGS sequence"/>
</dbReference>
<reference evidence="1 2" key="2">
    <citation type="submission" date="2019-08" db="EMBL/GenBank/DDBJ databases">
        <authorList>
            <person name="Henke P."/>
        </authorList>
    </citation>
    <scope>NUCLEOTIDE SEQUENCE [LARGE SCALE GENOMIC DNA]</scope>
    <source>
        <strain evidence="1">Phe10_nw2017</strain>
    </source>
</reference>
<accession>A0A5C6M2E6</accession>
<keyword evidence="2" id="KW-1185">Reference proteome</keyword>
<proteinExistence type="predicted"/>
<reference evidence="1 2" key="1">
    <citation type="submission" date="2019-08" db="EMBL/GenBank/DDBJ databases">
        <title>100 year-old enigma solved: identification of Planctomyces bekefii, the type genus and species of the phylum Planctomycetes.</title>
        <authorList>
            <person name="Svetlana D.N."/>
            <person name="Overmann J."/>
        </authorList>
    </citation>
    <scope>NUCLEOTIDE SEQUENCE [LARGE SCALE GENOMIC DNA]</scope>
    <source>
        <strain evidence="1">Phe10_nw2017</strain>
    </source>
</reference>
<evidence type="ECO:0000313" key="1">
    <source>
        <dbReference type="EMBL" id="TWW08926.1"/>
    </source>
</evidence>
<gene>
    <name evidence="1" type="ORF">E3A20_19460</name>
</gene>
<protein>
    <submittedName>
        <fullName evidence="1">Uncharacterized protein</fullName>
    </submittedName>
</protein>